<evidence type="ECO:0000313" key="3">
    <source>
        <dbReference type="Proteomes" id="UP000235672"/>
    </source>
</evidence>
<feature type="region of interest" description="Disordered" evidence="1">
    <location>
        <begin position="1"/>
        <end position="37"/>
    </location>
</feature>
<dbReference type="OrthoDB" id="4771937at2759"/>
<proteinExistence type="predicted"/>
<keyword evidence="3" id="KW-1185">Reference proteome</keyword>
<organism evidence="2 3">
    <name type="scientific">Hyaloscypha hepaticicola</name>
    <dbReference type="NCBI Taxonomy" id="2082293"/>
    <lineage>
        <taxon>Eukaryota</taxon>
        <taxon>Fungi</taxon>
        <taxon>Dikarya</taxon>
        <taxon>Ascomycota</taxon>
        <taxon>Pezizomycotina</taxon>
        <taxon>Leotiomycetes</taxon>
        <taxon>Helotiales</taxon>
        <taxon>Hyaloscyphaceae</taxon>
        <taxon>Hyaloscypha</taxon>
    </lineage>
</organism>
<sequence length="151" mass="16625">MSKAEATGTLDPKDKPLPPNGRPGTSGTELGLRANREKASSAFQRAQRAEQAYRAKRRATYAKNDIKAAKEHFKNSWVSFKAGMVYSLQVVRAGPAVFSEGVRVKRDAQKQKREVKRREKAAEKKRKLEEAIKKAEKAAEDEAGSAEAPAA</sequence>
<dbReference type="AlphaFoldDB" id="A0A2J6QC44"/>
<feature type="region of interest" description="Disordered" evidence="1">
    <location>
        <begin position="105"/>
        <end position="151"/>
    </location>
</feature>
<reference evidence="2 3" key="1">
    <citation type="submission" date="2016-05" db="EMBL/GenBank/DDBJ databases">
        <title>A degradative enzymes factory behind the ericoid mycorrhizal symbiosis.</title>
        <authorList>
            <consortium name="DOE Joint Genome Institute"/>
            <person name="Martino E."/>
            <person name="Morin E."/>
            <person name="Grelet G."/>
            <person name="Kuo A."/>
            <person name="Kohler A."/>
            <person name="Daghino S."/>
            <person name="Barry K."/>
            <person name="Choi C."/>
            <person name="Cichocki N."/>
            <person name="Clum A."/>
            <person name="Copeland A."/>
            <person name="Hainaut M."/>
            <person name="Haridas S."/>
            <person name="Labutti K."/>
            <person name="Lindquist E."/>
            <person name="Lipzen A."/>
            <person name="Khouja H.-R."/>
            <person name="Murat C."/>
            <person name="Ohm R."/>
            <person name="Olson A."/>
            <person name="Spatafora J."/>
            <person name="Veneault-Fourrey C."/>
            <person name="Henrissat B."/>
            <person name="Grigoriev I."/>
            <person name="Martin F."/>
            <person name="Perotto S."/>
        </authorList>
    </citation>
    <scope>NUCLEOTIDE SEQUENCE [LARGE SCALE GENOMIC DNA]</scope>
    <source>
        <strain evidence="2 3">UAMH 7357</strain>
    </source>
</reference>
<feature type="compositionally biased region" description="Basic and acidic residues" evidence="1">
    <location>
        <begin position="105"/>
        <end position="140"/>
    </location>
</feature>
<dbReference type="Proteomes" id="UP000235672">
    <property type="component" value="Unassembled WGS sequence"/>
</dbReference>
<accession>A0A2J6QC44</accession>
<protein>
    <submittedName>
        <fullName evidence="2">Uncharacterized protein</fullName>
    </submittedName>
</protein>
<gene>
    <name evidence="2" type="ORF">NA56DRAFT_51454</name>
</gene>
<evidence type="ECO:0000313" key="2">
    <source>
        <dbReference type="EMBL" id="PMD23833.1"/>
    </source>
</evidence>
<evidence type="ECO:0000256" key="1">
    <source>
        <dbReference type="SAM" id="MobiDB-lite"/>
    </source>
</evidence>
<dbReference type="EMBL" id="KZ613474">
    <property type="protein sequence ID" value="PMD23833.1"/>
    <property type="molecule type" value="Genomic_DNA"/>
</dbReference>
<name>A0A2J6QC44_9HELO</name>